<evidence type="ECO:0008006" key="9">
    <source>
        <dbReference type="Google" id="ProtNLM"/>
    </source>
</evidence>
<dbReference type="Gene3D" id="1.25.40.10">
    <property type="entry name" value="Tetratricopeptide repeat domain"/>
    <property type="match status" value="1"/>
</dbReference>
<keyword evidence="8" id="KW-1185">Reference proteome</keyword>
<proteinExistence type="inferred from homology"/>
<comment type="similarity">
    <text evidence="1">Belongs to the CCM1 family.</text>
</comment>
<evidence type="ECO:0000256" key="4">
    <source>
        <dbReference type="ARBA" id="ARBA00044511"/>
    </source>
</evidence>
<feature type="repeat" description="PPR" evidence="5">
    <location>
        <begin position="168"/>
        <end position="202"/>
    </location>
</feature>
<dbReference type="EMBL" id="ML977333">
    <property type="protein sequence ID" value="KAF2111682.1"/>
    <property type="molecule type" value="Genomic_DNA"/>
</dbReference>
<keyword evidence="2" id="KW-0677">Repeat</keyword>
<dbReference type="PANTHER" id="PTHR47447:SF28">
    <property type="entry name" value="PENTACOTRIPEPTIDE-REPEAT REGION OF PRORP DOMAIN-CONTAINING PROTEIN"/>
    <property type="match status" value="1"/>
</dbReference>
<reference evidence="7" key="1">
    <citation type="journal article" date="2020" name="Stud. Mycol.">
        <title>101 Dothideomycetes genomes: a test case for predicting lifestyles and emergence of pathogens.</title>
        <authorList>
            <person name="Haridas S."/>
            <person name="Albert R."/>
            <person name="Binder M."/>
            <person name="Bloem J."/>
            <person name="Labutti K."/>
            <person name="Salamov A."/>
            <person name="Andreopoulos B."/>
            <person name="Baker S."/>
            <person name="Barry K."/>
            <person name="Bills G."/>
            <person name="Bluhm B."/>
            <person name="Cannon C."/>
            <person name="Castanera R."/>
            <person name="Culley D."/>
            <person name="Daum C."/>
            <person name="Ezra D."/>
            <person name="Gonzalez J."/>
            <person name="Henrissat B."/>
            <person name="Kuo A."/>
            <person name="Liang C."/>
            <person name="Lipzen A."/>
            <person name="Lutzoni F."/>
            <person name="Magnuson J."/>
            <person name="Mondo S."/>
            <person name="Nolan M."/>
            <person name="Ohm R."/>
            <person name="Pangilinan J."/>
            <person name="Park H.-J."/>
            <person name="Ramirez L."/>
            <person name="Alfaro M."/>
            <person name="Sun H."/>
            <person name="Tritt A."/>
            <person name="Yoshinaga Y."/>
            <person name="Zwiers L.-H."/>
            <person name="Turgeon B."/>
            <person name="Goodwin S."/>
            <person name="Spatafora J."/>
            <person name="Crous P."/>
            <person name="Grigoriev I."/>
        </authorList>
    </citation>
    <scope>NUCLEOTIDE SEQUENCE</scope>
    <source>
        <strain evidence="7">CBS 627.86</strain>
    </source>
</reference>
<dbReference type="AlphaFoldDB" id="A0A6A5YX20"/>
<evidence type="ECO:0000313" key="7">
    <source>
        <dbReference type="EMBL" id="KAF2111682.1"/>
    </source>
</evidence>
<protein>
    <recommendedName>
        <fullName evidence="9">Pentatricopeptide repeat domain-containing protein</fullName>
    </recommendedName>
</protein>
<comment type="function">
    <text evidence="3">Regulates mitochondrial small subunit maturation by controlling 15S rRNA 5'-end processing. Localizes to the 5' precursor of the 15S rRNA in a position that is subsequently occupied by mS47 in the mature yeast mtSSU. Uses structure and sequence-specific RNA recognition, binding to a single-stranded region of the precursor and specifically recognizing bases -6 to -1. The exchange of Ccm1 for mS47 is coupled to the irreversible removal of precursor rRNA that is accompanied by conformational changes of the mitoribosomal proteins uS5m and mS26. These conformational changes signal completion of 5'-end rRNA processing through protection of the mature 5'-end of the 15S rRNA and stabilization of mS47. The removal of the 5' precursor together with the dissociation of Ccm1 may be catalyzed by the 5'-3' exoribonuclease Pet127. Involved in the specific removal of group I introns in mitochondrial encoded transcripts.</text>
</comment>
<dbReference type="NCBIfam" id="TIGR00756">
    <property type="entry name" value="PPR"/>
    <property type="match status" value="1"/>
</dbReference>
<evidence type="ECO:0000256" key="6">
    <source>
        <dbReference type="SAM" id="MobiDB-lite"/>
    </source>
</evidence>
<dbReference type="InterPro" id="IPR011990">
    <property type="entry name" value="TPR-like_helical_dom_sf"/>
</dbReference>
<feature type="region of interest" description="Disordered" evidence="6">
    <location>
        <begin position="677"/>
        <end position="745"/>
    </location>
</feature>
<dbReference type="PANTHER" id="PTHR47447">
    <property type="entry name" value="OS03G0856100 PROTEIN"/>
    <property type="match status" value="1"/>
</dbReference>
<feature type="region of interest" description="Disordered" evidence="6">
    <location>
        <begin position="68"/>
        <end position="87"/>
    </location>
</feature>
<evidence type="ECO:0000256" key="3">
    <source>
        <dbReference type="ARBA" id="ARBA00044493"/>
    </source>
</evidence>
<dbReference type="PROSITE" id="PS51375">
    <property type="entry name" value="PPR"/>
    <property type="match status" value="1"/>
</dbReference>
<sequence>MLTCRACLRRCIRAVDPSYNTLRSVRRDATPFLLFAPQRNYSRAAPKAVRKIGTRPVGLNKVESLHRSKREPWQESSQAARVKKKERAALTRAPPTTNLTQFESTHASRNFGRRDGRIPKSEWSKRKRELQHLADPLELANFVKQQLGKDKPAEMLQLVQMASHEMQCIVSWNHIIDHCLAKGKVSLAVKTYNDMKKRAQFPDSYTYTILLRGLAINAHESGALEKALSIYHSMSAPNSRVQPTIIHTNAILKVCARALDMDAMWGIVAKMPDKGAGAADGHTYVTILNAIRQSLLVEPPSGETEDELAQRRDRGIVEGRRIWEDIVYKWREGDMVVEEELVCAMGRLLLIGLRPKDWDDVLSLVEQTMDIPRTVPPLGSLARSEAGLPRLRAHLVPDSFRYDDRHLTPEKNAPLPGEEFTLFTEQGIGTAVSNSFSKRLTYAKPSNNTLSLVLEACLKVYAAKAGESYWNTMTDPGTYNVVPDVTSFNFYLRLLRQTRSSAVMVELFKEDFVKKLELRPGTFRIAMSTCVRDRNNHNSLRHANQVIEIMSRTLEDADPKVVQKYAELATKFPLARGADLMQALLRLQPIISNLRLQLGIGGQRRAKDGDVGATYLTDSRRTEAIGALRTIFGLHDKLINSDLVSEEDKRPVKESRAKLSAFLHRLSFKAKAPKLKWGEDGNEVGEGEEKDTVSEVHGRNERRSGLARGPGAWRQQNVLPDEKRRSWFSPSAYNTPTGTPPGNAL</sequence>
<feature type="compositionally biased region" description="Acidic residues" evidence="6">
    <location>
        <begin position="680"/>
        <end position="689"/>
    </location>
</feature>
<evidence type="ECO:0000256" key="2">
    <source>
        <dbReference type="ARBA" id="ARBA00022737"/>
    </source>
</evidence>
<evidence type="ECO:0000256" key="5">
    <source>
        <dbReference type="PROSITE-ProRule" id="PRU00708"/>
    </source>
</evidence>
<dbReference type="OrthoDB" id="185373at2759"/>
<dbReference type="InterPro" id="IPR002885">
    <property type="entry name" value="PPR_rpt"/>
</dbReference>
<feature type="compositionally biased region" description="Basic and acidic residues" evidence="6">
    <location>
        <begin position="690"/>
        <end position="704"/>
    </location>
</feature>
<organism evidence="7 8">
    <name type="scientific">Lophiotrema nucula</name>
    <dbReference type="NCBI Taxonomy" id="690887"/>
    <lineage>
        <taxon>Eukaryota</taxon>
        <taxon>Fungi</taxon>
        <taxon>Dikarya</taxon>
        <taxon>Ascomycota</taxon>
        <taxon>Pezizomycotina</taxon>
        <taxon>Dothideomycetes</taxon>
        <taxon>Pleosporomycetidae</taxon>
        <taxon>Pleosporales</taxon>
        <taxon>Lophiotremataceae</taxon>
        <taxon>Lophiotrema</taxon>
    </lineage>
</organism>
<gene>
    <name evidence="7" type="ORF">BDV96DRAFT_499136</name>
</gene>
<accession>A0A6A5YX20</accession>
<name>A0A6A5YX20_9PLEO</name>
<dbReference type="Pfam" id="PF13041">
    <property type="entry name" value="PPR_2"/>
    <property type="match status" value="1"/>
</dbReference>
<feature type="compositionally biased region" description="Polar residues" evidence="6">
    <location>
        <begin position="728"/>
        <end position="737"/>
    </location>
</feature>
<dbReference type="Proteomes" id="UP000799770">
    <property type="component" value="Unassembled WGS sequence"/>
</dbReference>
<comment type="subunit">
    <text evidence="4">Binds to mitochondrial small subunit 15S rRNA.</text>
</comment>
<evidence type="ECO:0000313" key="8">
    <source>
        <dbReference type="Proteomes" id="UP000799770"/>
    </source>
</evidence>
<evidence type="ECO:0000256" key="1">
    <source>
        <dbReference type="ARBA" id="ARBA00006192"/>
    </source>
</evidence>